<dbReference type="PROSITE" id="PS51704">
    <property type="entry name" value="GP_PDE"/>
    <property type="match status" value="1"/>
</dbReference>
<feature type="non-terminal residue" evidence="2">
    <location>
        <position position="238"/>
    </location>
</feature>
<dbReference type="EMBL" id="UINC01009341">
    <property type="protein sequence ID" value="SVA41901.1"/>
    <property type="molecule type" value="Genomic_DNA"/>
</dbReference>
<feature type="domain" description="GP-PDE" evidence="1">
    <location>
        <begin position="2"/>
        <end position="238"/>
    </location>
</feature>
<feature type="non-terminal residue" evidence="2">
    <location>
        <position position="1"/>
    </location>
</feature>
<gene>
    <name evidence="2" type="ORF">METZ01_LOCUS94755</name>
</gene>
<evidence type="ECO:0000313" key="2">
    <source>
        <dbReference type="EMBL" id="SVA41901.1"/>
    </source>
</evidence>
<dbReference type="GO" id="GO:0006629">
    <property type="term" value="P:lipid metabolic process"/>
    <property type="evidence" value="ECO:0007669"/>
    <property type="project" value="InterPro"/>
</dbReference>
<dbReference type="GO" id="GO:0008081">
    <property type="term" value="F:phosphoric diester hydrolase activity"/>
    <property type="evidence" value="ECO:0007669"/>
    <property type="project" value="InterPro"/>
</dbReference>
<accession>A0A381VPB6</accession>
<dbReference type="InterPro" id="IPR030395">
    <property type="entry name" value="GP_PDE_dom"/>
</dbReference>
<sequence>MMILIAHRGISCQRPENTFASFDYALNLGIPYIELDLHLTSDGIPVVMHDETVDRTTNGSGLISDFTKDQLMQLDAGSWFVSENGEQFSGESVPVFEDLLQRYSGQAHIFVEIKSKDPDLVTLAKRLIKKHGWLDTSQSRFAHIPGISMISFNMDQLLVSKKIMPDIGHGLLTEAYSGEIIDFCEINGLQGIFPYIQTITPELQALSKQKGLYTGAWGIQSKQDVTKALELGLDGITL</sequence>
<organism evidence="2">
    <name type="scientific">marine metagenome</name>
    <dbReference type="NCBI Taxonomy" id="408172"/>
    <lineage>
        <taxon>unclassified sequences</taxon>
        <taxon>metagenomes</taxon>
        <taxon>ecological metagenomes</taxon>
    </lineage>
</organism>
<dbReference type="PANTHER" id="PTHR46211">
    <property type="entry name" value="GLYCEROPHOSPHORYL DIESTER PHOSPHODIESTERASE"/>
    <property type="match status" value="1"/>
</dbReference>
<proteinExistence type="predicted"/>
<name>A0A381VPB6_9ZZZZ</name>
<dbReference type="Pfam" id="PF03009">
    <property type="entry name" value="GDPD"/>
    <property type="match status" value="1"/>
</dbReference>
<dbReference type="InterPro" id="IPR017946">
    <property type="entry name" value="PLC-like_Pdiesterase_TIM-brl"/>
</dbReference>
<dbReference type="AlphaFoldDB" id="A0A381VPB6"/>
<evidence type="ECO:0000259" key="1">
    <source>
        <dbReference type="PROSITE" id="PS51704"/>
    </source>
</evidence>
<protein>
    <recommendedName>
        <fullName evidence="1">GP-PDE domain-containing protein</fullName>
    </recommendedName>
</protein>
<dbReference type="Gene3D" id="3.20.20.190">
    <property type="entry name" value="Phosphatidylinositol (PI) phosphodiesterase"/>
    <property type="match status" value="1"/>
</dbReference>
<dbReference type="SUPFAM" id="SSF51695">
    <property type="entry name" value="PLC-like phosphodiesterases"/>
    <property type="match status" value="1"/>
</dbReference>
<dbReference type="PANTHER" id="PTHR46211:SF14">
    <property type="entry name" value="GLYCEROPHOSPHODIESTER PHOSPHODIESTERASE"/>
    <property type="match status" value="1"/>
</dbReference>
<reference evidence="2" key="1">
    <citation type="submission" date="2018-05" db="EMBL/GenBank/DDBJ databases">
        <authorList>
            <person name="Lanie J.A."/>
            <person name="Ng W.-L."/>
            <person name="Kazmierczak K.M."/>
            <person name="Andrzejewski T.M."/>
            <person name="Davidsen T.M."/>
            <person name="Wayne K.J."/>
            <person name="Tettelin H."/>
            <person name="Glass J.I."/>
            <person name="Rusch D."/>
            <person name="Podicherti R."/>
            <person name="Tsui H.-C.T."/>
            <person name="Winkler M.E."/>
        </authorList>
    </citation>
    <scope>NUCLEOTIDE SEQUENCE</scope>
</reference>